<dbReference type="RefSeq" id="WP_261618535.1">
    <property type="nucleotide sequence ID" value="NZ_JALIDZ010000037.1"/>
</dbReference>
<evidence type="ECO:0000313" key="1">
    <source>
        <dbReference type="EMBL" id="MCT8974954.1"/>
    </source>
</evidence>
<feature type="non-terminal residue" evidence="1">
    <location>
        <position position="159"/>
    </location>
</feature>
<feature type="non-terminal residue" evidence="1">
    <location>
        <position position="1"/>
    </location>
</feature>
<dbReference type="AlphaFoldDB" id="A0AAW5R753"/>
<accession>A0AAW5R753</accession>
<keyword evidence="2" id="KW-1185">Reference proteome</keyword>
<reference evidence="1 2" key="1">
    <citation type="submission" date="2022-04" db="EMBL/GenBank/DDBJ databases">
        <authorList>
            <person name="Ye Y.-Q."/>
            <person name="Du Z.-J."/>
        </authorList>
    </citation>
    <scope>NUCLEOTIDE SEQUENCE [LARGE SCALE GENOMIC DNA]</scope>
    <source>
        <strain evidence="1 2">A6E488</strain>
    </source>
</reference>
<dbReference type="Proteomes" id="UP001320898">
    <property type="component" value="Unassembled WGS sequence"/>
</dbReference>
<dbReference type="EMBL" id="JALIDZ010000037">
    <property type="protein sequence ID" value="MCT8974954.1"/>
    <property type="molecule type" value="Genomic_DNA"/>
</dbReference>
<name>A0AAW5R753_9HYPH</name>
<organism evidence="1 2">
    <name type="scientific">Microbaculum marinisediminis</name>
    <dbReference type="NCBI Taxonomy" id="2931392"/>
    <lineage>
        <taxon>Bacteria</taxon>
        <taxon>Pseudomonadati</taxon>
        <taxon>Pseudomonadota</taxon>
        <taxon>Alphaproteobacteria</taxon>
        <taxon>Hyphomicrobiales</taxon>
        <taxon>Tepidamorphaceae</taxon>
        <taxon>Microbaculum</taxon>
    </lineage>
</organism>
<gene>
    <name evidence="1" type="ORF">MUB46_24125</name>
</gene>
<proteinExistence type="predicted"/>
<sequence length="159" mass="16101">FGAAAGQGLLARLFFGGLSGAVEGGLDTASRQLAETGELDAGGIATNAAISGGGGVLGGIMAGPASRGGARYRGLRSEATPGALDLKRQAQTLYKQADDAGLVLSRDAVRQMHNAVTEAATNAKYDPDFMPGLKTAMRRIKQAGEGGRALTLADVDALR</sequence>
<evidence type="ECO:0000313" key="2">
    <source>
        <dbReference type="Proteomes" id="UP001320898"/>
    </source>
</evidence>
<comment type="caution">
    <text evidence="1">The sequence shown here is derived from an EMBL/GenBank/DDBJ whole genome shotgun (WGS) entry which is preliminary data.</text>
</comment>
<protein>
    <submittedName>
        <fullName evidence="1">Uncharacterized protein</fullName>
    </submittedName>
</protein>